<proteinExistence type="inferred from homology"/>
<protein>
    <submittedName>
        <fullName evidence="2">Protein LURP-one-related 6</fullName>
    </submittedName>
</protein>
<accession>A0AAW2L9K7</accession>
<dbReference type="InterPro" id="IPR007612">
    <property type="entry name" value="LOR"/>
</dbReference>
<gene>
    <name evidence="2" type="ORF">Sradi_5463800</name>
</gene>
<evidence type="ECO:0000313" key="2">
    <source>
        <dbReference type="EMBL" id="KAL0315856.1"/>
    </source>
</evidence>
<dbReference type="InterPro" id="IPR025659">
    <property type="entry name" value="Tubby-like_C"/>
</dbReference>
<dbReference type="AlphaFoldDB" id="A0AAW2L9K7"/>
<reference evidence="2" key="2">
    <citation type="journal article" date="2024" name="Plant">
        <title>Genomic evolution and insights into agronomic trait innovations of Sesamum species.</title>
        <authorList>
            <person name="Miao H."/>
            <person name="Wang L."/>
            <person name="Qu L."/>
            <person name="Liu H."/>
            <person name="Sun Y."/>
            <person name="Le M."/>
            <person name="Wang Q."/>
            <person name="Wei S."/>
            <person name="Zheng Y."/>
            <person name="Lin W."/>
            <person name="Duan Y."/>
            <person name="Cao H."/>
            <person name="Xiong S."/>
            <person name="Wang X."/>
            <person name="Wei L."/>
            <person name="Li C."/>
            <person name="Ma Q."/>
            <person name="Ju M."/>
            <person name="Zhao R."/>
            <person name="Li G."/>
            <person name="Mu C."/>
            <person name="Tian Q."/>
            <person name="Mei H."/>
            <person name="Zhang T."/>
            <person name="Gao T."/>
            <person name="Zhang H."/>
        </authorList>
    </citation>
    <scope>NUCLEOTIDE SEQUENCE</scope>
    <source>
        <strain evidence="2">G02</strain>
    </source>
</reference>
<dbReference type="Gene3D" id="2.40.160.200">
    <property type="entry name" value="LURP1-related"/>
    <property type="match status" value="1"/>
</dbReference>
<dbReference type="EMBL" id="JACGWJ010000025">
    <property type="protein sequence ID" value="KAL0315856.1"/>
    <property type="molecule type" value="Genomic_DNA"/>
</dbReference>
<sequence length="205" mass="22828">MNNMMMMMMMPIVSKVYCSPSEVVLTVRRRPNVVAGGGFVVADCRQRVVFSVDGCGILGKKEELILRDGEGNALLLIRRKGEIVEALSLTRQWKGYTYDYLGSHHHVFTLKEPNSCFSNNTPIRISLNSSSHGNFKINGDFLNRSCSIVDSTGHLIAQVGVKEEVEQVMTGRDFYHVKITEGVDQAFVLGVIAVLDYIYDGSTRC</sequence>
<dbReference type="SUPFAM" id="SSF54518">
    <property type="entry name" value="Tubby C-terminal domain-like"/>
    <property type="match status" value="1"/>
</dbReference>
<reference evidence="2" key="1">
    <citation type="submission" date="2020-06" db="EMBL/GenBank/DDBJ databases">
        <authorList>
            <person name="Li T."/>
            <person name="Hu X."/>
            <person name="Zhang T."/>
            <person name="Song X."/>
            <person name="Zhang H."/>
            <person name="Dai N."/>
            <person name="Sheng W."/>
            <person name="Hou X."/>
            <person name="Wei L."/>
        </authorList>
    </citation>
    <scope>NUCLEOTIDE SEQUENCE</scope>
    <source>
        <strain evidence="2">G02</strain>
        <tissue evidence="2">Leaf</tissue>
    </source>
</reference>
<dbReference type="Pfam" id="PF04525">
    <property type="entry name" value="LOR"/>
    <property type="match status" value="1"/>
</dbReference>
<organism evidence="2">
    <name type="scientific">Sesamum radiatum</name>
    <name type="common">Black benniseed</name>
    <dbReference type="NCBI Taxonomy" id="300843"/>
    <lineage>
        <taxon>Eukaryota</taxon>
        <taxon>Viridiplantae</taxon>
        <taxon>Streptophyta</taxon>
        <taxon>Embryophyta</taxon>
        <taxon>Tracheophyta</taxon>
        <taxon>Spermatophyta</taxon>
        <taxon>Magnoliopsida</taxon>
        <taxon>eudicotyledons</taxon>
        <taxon>Gunneridae</taxon>
        <taxon>Pentapetalae</taxon>
        <taxon>asterids</taxon>
        <taxon>lamiids</taxon>
        <taxon>Lamiales</taxon>
        <taxon>Pedaliaceae</taxon>
        <taxon>Sesamum</taxon>
    </lineage>
</organism>
<dbReference type="PANTHER" id="PTHR31087">
    <property type="match status" value="1"/>
</dbReference>
<name>A0AAW2L9K7_SESRA</name>
<evidence type="ECO:0000256" key="1">
    <source>
        <dbReference type="ARBA" id="ARBA00005437"/>
    </source>
</evidence>
<comment type="similarity">
    <text evidence="1">Belongs to the LOR family.</text>
</comment>
<dbReference type="InterPro" id="IPR038595">
    <property type="entry name" value="LOR_sf"/>
</dbReference>
<comment type="caution">
    <text evidence="2">The sequence shown here is derived from an EMBL/GenBank/DDBJ whole genome shotgun (WGS) entry which is preliminary data.</text>
</comment>
<dbReference type="PANTHER" id="PTHR31087:SF3">
    <property type="entry name" value="PROTEIN LURP-ONE-RELATED 6"/>
    <property type="match status" value="1"/>
</dbReference>